<feature type="transmembrane region" description="Helical" evidence="5">
    <location>
        <begin position="353"/>
        <end position="375"/>
    </location>
</feature>
<dbReference type="SUPFAM" id="SSF103473">
    <property type="entry name" value="MFS general substrate transporter"/>
    <property type="match status" value="1"/>
</dbReference>
<feature type="transmembrane region" description="Helical" evidence="5">
    <location>
        <begin position="293"/>
        <end position="313"/>
    </location>
</feature>
<sequence length="488" mass="54777">MVQTRSGKKTSKTDDEKKPLLTKMKTKDINNIILLVILYLLQGVPLGLSFGSVPYLLKSKLNYSDLALFSLSSYPYSLKLLWSPIVDSLYFKSIGRRKSWILPIQFILGICLVFVGYHIDELLEGDIPVTMIAVVFTIMVFLCATQDIAVDGWALSLLTDENKTYASTAQTIGLNTGYFLSFTVFLAFNSPEFCNAYIRSVPSDSGLLTLGQYLFFWGVMFLICDFFLLFFTETADHFEEESISSVYKTIIDICQMKHMQTFIGILMICKIGFQANEAVTGLKLLELGFNKEYLALSVLLDFPLQMIFGYYAAKWSSGKRPLLPWLYGFYGRLLAAVVGMAVVYNYPKEGVTTAYLVVVMSATVLSSFMNTIQFVGMGSFFTKISDPAIGGTYMTFLNTLTVDYFTVAPCSVNSADGHAIKCADDKHRDQCKALGGSCNYIQDGYYYVNTACFIFGLLSLLLYIKPQIKKLEGLSDDLWRLSKYKKTK</sequence>
<keyword evidence="3 5" id="KW-1133">Transmembrane helix</keyword>
<evidence type="ECO:0000313" key="6">
    <source>
        <dbReference type="EMBL" id="KAJ3256946.1"/>
    </source>
</evidence>
<feature type="transmembrane region" description="Helical" evidence="5">
    <location>
        <begin position="100"/>
        <end position="119"/>
    </location>
</feature>
<feature type="transmembrane region" description="Helical" evidence="5">
    <location>
        <begin position="131"/>
        <end position="150"/>
    </location>
</feature>
<evidence type="ECO:0008006" key="8">
    <source>
        <dbReference type="Google" id="ProtNLM"/>
    </source>
</evidence>
<evidence type="ECO:0000256" key="2">
    <source>
        <dbReference type="ARBA" id="ARBA00022692"/>
    </source>
</evidence>
<gene>
    <name evidence="6" type="ORF">HK103_005064</name>
</gene>
<dbReference type="InterPro" id="IPR036259">
    <property type="entry name" value="MFS_trans_sf"/>
</dbReference>
<dbReference type="Proteomes" id="UP001210925">
    <property type="component" value="Unassembled WGS sequence"/>
</dbReference>
<dbReference type="EMBL" id="JADGKB010000044">
    <property type="protein sequence ID" value="KAJ3256946.1"/>
    <property type="molecule type" value="Genomic_DNA"/>
</dbReference>
<accession>A0AAD5Y311</accession>
<dbReference type="PANTHER" id="PTHR12778:SF9">
    <property type="entry name" value="ACETYL-COENZYME A TRANSPORTER 1"/>
    <property type="match status" value="1"/>
</dbReference>
<protein>
    <recommendedName>
        <fullName evidence="8">Acetyl-coenzyme A transporter 1</fullName>
    </recommendedName>
</protein>
<feature type="transmembrane region" description="Helical" evidence="5">
    <location>
        <begin position="32"/>
        <end position="53"/>
    </location>
</feature>
<feature type="transmembrane region" description="Helical" evidence="5">
    <location>
        <begin position="210"/>
        <end position="231"/>
    </location>
</feature>
<comment type="subcellular location">
    <subcellularLocation>
        <location evidence="1">Membrane</location>
        <topology evidence="1">Multi-pass membrane protein</topology>
    </subcellularLocation>
</comment>
<comment type="caution">
    <text evidence="6">The sequence shown here is derived from an EMBL/GenBank/DDBJ whole genome shotgun (WGS) entry which is preliminary data.</text>
</comment>
<keyword evidence="2 5" id="KW-0812">Transmembrane</keyword>
<evidence type="ECO:0000313" key="7">
    <source>
        <dbReference type="Proteomes" id="UP001210925"/>
    </source>
</evidence>
<reference evidence="6" key="1">
    <citation type="submission" date="2020-05" db="EMBL/GenBank/DDBJ databases">
        <title>Phylogenomic resolution of chytrid fungi.</title>
        <authorList>
            <person name="Stajich J.E."/>
            <person name="Amses K."/>
            <person name="Simmons R."/>
            <person name="Seto K."/>
            <person name="Myers J."/>
            <person name="Bonds A."/>
            <person name="Quandt C.A."/>
            <person name="Barry K."/>
            <person name="Liu P."/>
            <person name="Grigoriev I."/>
            <person name="Longcore J.E."/>
            <person name="James T.Y."/>
        </authorList>
    </citation>
    <scope>NUCLEOTIDE SEQUENCE</scope>
    <source>
        <strain evidence="6">PLAUS21</strain>
    </source>
</reference>
<name>A0AAD5Y311_9FUNG</name>
<keyword evidence="7" id="KW-1185">Reference proteome</keyword>
<feature type="transmembrane region" description="Helical" evidence="5">
    <location>
        <begin position="73"/>
        <end position="91"/>
    </location>
</feature>
<organism evidence="6 7">
    <name type="scientific">Boothiomyces macroporosus</name>
    <dbReference type="NCBI Taxonomy" id="261099"/>
    <lineage>
        <taxon>Eukaryota</taxon>
        <taxon>Fungi</taxon>
        <taxon>Fungi incertae sedis</taxon>
        <taxon>Chytridiomycota</taxon>
        <taxon>Chytridiomycota incertae sedis</taxon>
        <taxon>Chytridiomycetes</taxon>
        <taxon>Rhizophydiales</taxon>
        <taxon>Terramycetaceae</taxon>
        <taxon>Boothiomyces</taxon>
    </lineage>
</organism>
<dbReference type="PANTHER" id="PTHR12778">
    <property type="entry name" value="SOLUTE CARRIER FAMILY 33 ACETYL-COA TRANSPORTER -RELATED"/>
    <property type="match status" value="1"/>
</dbReference>
<evidence type="ECO:0000256" key="4">
    <source>
        <dbReference type="ARBA" id="ARBA00023136"/>
    </source>
</evidence>
<feature type="transmembrane region" description="Helical" evidence="5">
    <location>
        <begin position="171"/>
        <end position="190"/>
    </location>
</feature>
<dbReference type="InterPro" id="IPR004752">
    <property type="entry name" value="AmpG_permease/AT-1"/>
</dbReference>
<evidence type="ECO:0000256" key="1">
    <source>
        <dbReference type="ARBA" id="ARBA00004141"/>
    </source>
</evidence>
<dbReference type="InterPro" id="IPR024371">
    <property type="entry name" value="AcetylCoA_trans_1-like"/>
</dbReference>
<feature type="transmembrane region" description="Helical" evidence="5">
    <location>
        <begin position="444"/>
        <end position="464"/>
    </location>
</feature>
<evidence type="ECO:0000256" key="5">
    <source>
        <dbReference type="SAM" id="Phobius"/>
    </source>
</evidence>
<proteinExistence type="predicted"/>
<dbReference type="FunFam" id="1.20.1250.20:FF:000289">
    <property type="entry name" value="Acetyl-coenzyme A transporter 1"/>
    <property type="match status" value="1"/>
</dbReference>
<dbReference type="GO" id="GO:0035348">
    <property type="term" value="P:acetyl-CoA transmembrane transport"/>
    <property type="evidence" value="ECO:0007669"/>
    <property type="project" value="InterPro"/>
</dbReference>
<dbReference type="GO" id="GO:0016020">
    <property type="term" value="C:membrane"/>
    <property type="evidence" value="ECO:0007669"/>
    <property type="project" value="UniProtKB-SubCell"/>
</dbReference>
<dbReference type="AlphaFoldDB" id="A0AAD5Y311"/>
<feature type="transmembrane region" description="Helical" evidence="5">
    <location>
        <begin position="325"/>
        <end position="346"/>
    </location>
</feature>
<evidence type="ECO:0000256" key="3">
    <source>
        <dbReference type="ARBA" id="ARBA00022989"/>
    </source>
</evidence>
<dbReference type="GO" id="GO:0008521">
    <property type="term" value="F:acetyl-CoA transmembrane transporter activity"/>
    <property type="evidence" value="ECO:0007669"/>
    <property type="project" value="InterPro"/>
</dbReference>
<dbReference type="Pfam" id="PF13000">
    <property type="entry name" value="Acatn"/>
    <property type="match status" value="3"/>
</dbReference>
<keyword evidence="4 5" id="KW-0472">Membrane</keyword>